<evidence type="ECO:0000256" key="1">
    <source>
        <dbReference type="SAM" id="MobiDB-lite"/>
    </source>
</evidence>
<evidence type="ECO:0000313" key="4">
    <source>
        <dbReference type="Proteomes" id="UP000190797"/>
    </source>
</evidence>
<dbReference type="EMBL" id="CP017717">
    <property type="protein sequence ID" value="AQZ64815.1"/>
    <property type="molecule type" value="Genomic_DNA"/>
</dbReference>
<evidence type="ECO:0008006" key="5">
    <source>
        <dbReference type="Google" id="ProtNLM"/>
    </source>
</evidence>
<feature type="compositionally biased region" description="Basic and acidic residues" evidence="1">
    <location>
        <begin position="35"/>
        <end position="69"/>
    </location>
</feature>
<evidence type="ECO:0000313" key="3">
    <source>
        <dbReference type="EMBL" id="AQZ64815.1"/>
    </source>
</evidence>
<dbReference type="STRING" id="1909395.BKM31_28190"/>
<keyword evidence="2" id="KW-0812">Transmembrane</keyword>
<feature type="transmembrane region" description="Helical" evidence="2">
    <location>
        <begin position="153"/>
        <end position="173"/>
    </location>
</feature>
<feature type="compositionally biased region" description="Polar residues" evidence="1">
    <location>
        <begin position="231"/>
        <end position="247"/>
    </location>
</feature>
<sequence>MTTEQETGKGTPGRRTVPKTGTRRSATTQQPKPRPRPDTRHEPEAKRSAAEQARADAAGRRPAAERARGDASGTAPARARGTAGREAGERVGGAAGREAPAAERVRSKGRGTPLVERVRGQAASRRPVGGRPRAEAGPGRPAPRRRPARRQRAPFVLLVVGLLCGGLVSLLLLNTMLAKDAITDATLRQEIAEARLQNEQIDQKYQLKTQPENIADLAEKQGYNRDWDEVNSWSSAGDQASQVDTER</sequence>
<name>A0A1V0A3L6_9ACTN</name>
<organism evidence="3 4">
    <name type="scientific">[Actinomadura] parvosata subsp. kistnae</name>
    <dbReference type="NCBI Taxonomy" id="1909395"/>
    <lineage>
        <taxon>Bacteria</taxon>
        <taxon>Bacillati</taxon>
        <taxon>Actinomycetota</taxon>
        <taxon>Actinomycetes</taxon>
        <taxon>Streptosporangiales</taxon>
        <taxon>Streptosporangiaceae</taxon>
        <taxon>Nonomuraea</taxon>
    </lineage>
</organism>
<reference evidence="4" key="1">
    <citation type="journal article" date="2017" name="Med. Chem. Commun.">
        <title>Nonomuraea sp. ATCC 55076 harbours the largest actinomycete chromosome to date and the kistamicin biosynthetic gene cluster.</title>
        <authorList>
            <person name="Nazari B."/>
            <person name="Forneris C.C."/>
            <person name="Gibson M.I."/>
            <person name="Moon K."/>
            <person name="Schramma K.R."/>
            <person name="Seyedsayamdost M.R."/>
        </authorList>
    </citation>
    <scope>NUCLEOTIDE SEQUENCE [LARGE SCALE GENOMIC DNA]</scope>
    <source>
        <strain evidence="4">ATCC 55076</strain>
    </source>
</reference>
<dbReference type="OrthoDB" id="3544121at2"/>
<keyword evidence="2" id="KW-1133">Transmembrane helix</keyword>
<keyword evidence="4" id="KW-1185">Reference proteome</keyword>
<accession>A0A1V0A3L6</accession>
<protein>
    <recommendedName>
        <fullName evidence="5">Septum formation initiator</fullName>
    </recommendedName>
</protein>
<dbReference type="KEGG" id="noa:BKM31_28190"/>
<evidence type="ECO:0000256" key="2">
    <source>
        <dbReference type="SAM" id="Phobius"/>
    </source>
</evidence>
<feature type="compositionally biased region" description="Low complexity" evidence="1">
    <location>
        <begin position="70"/>
        <end position="85"/>
    </location>
</feature>
<feature type="region of interest" description="Disordered" evidence="1">
    <location>
        <begin position="1"/>
        <end position="149"/>
    </location>
</feature>
<dbReference type="AlphaFoldDB" id="A0A1V0A3L6"/>
<feature type="region of interest" description="Disordered" evidence="1">
    <location>
        <begin position="228"/>
        <end position="247"/>
    </location>
</feature>
<gene>
    <name evidence="3" type="ORF">BKM31_28190</name>
</gene>
<keyword evidence="2" id="KW-0472">Membrane</keyword>
<dbReference type="Proteomes" id="UP000190797">
    <property type="component" value="Chromosome"/>
</dbReference>
<proteinExistence type="predicted"/>
<feature type="compositionally biased region" description="Low complexity" evidence="1">
    <location>
        <begin position="125"/>
        <end position="139"/>
    </location>
</feature>
<dbReference type="RefSeq" id="WP_080041065.1">
    <property type="nucleotide sequence ID" value="NZ_CP017717.1"/>
</dbReference>